<sequence>MEIPGISLCMIVKDEAELIERAIIAAKPLVEEIVIVDTGSSDSTPNIARDLGAKVFYRQWNNNFAEMRNFSIQQATQPYVLVIDADEVIVERDMDILQALFRKIDENPGSVGAITVLNETVSGDISVSMVPRIFPRNFHYSYKGKIHEQINFRGKPIQHTYESSIKAEHLGYTQSQILKKDKYERNLALLMQELAESSDRSYIHFQIGRTYFVMKSYVQAEHFLNKCIEVELKNEKRAFLSTALLTLGYSYIYLQKFDALQACYKLALDLFPDYTDLYFMYGVGLIESRSLHAFREIPVAFKKCIEMGEASRIKYETVTGVGSFKAHYNLALYYELNGDLQNAMSHYQYSSRDGYVQAKERLDRLILRKGLPK</sequence>
<dbReference type="EMBL" id="JAHLQJ010000002">
    <property type="protein sequence ID" value="MBU5670959.1"/>
    <property type="molecule type" value="Genomic_DNA"/>
</dbReference>
<reference evidence="3 4" key="1">
    <citation type="submission" date="2021-06" db="EMBL/GenBank/DDBJ databases">
        <authorList>
            <person name="Sun Q."/>
            <person name="Li D."/>
        </authorList>
    </citation>
    <scope>NUCLEOTIDE SEQUENCE [LARGE SCALE GENOMIC DNA]</scope>
    <source>
        <strain evidence="3 4">MSJ-6</strain>
    </source>
</reference>
<dbReference type="EC" id="2.4.-.-" evidence="3"/>
<accession>A0ABS6FL80</accession>
<name>A0ABS6FL80_9BACL</name>
<keyword evidence="4" id="KW-1185">Reference proteome</keyword>
<gene>
    <name evidence="3" type="ORF">KQJ23_03845</name>
</gene>
<evidence type="ECO:0000313" key="4">
    <source>
        <dbReference type="Proteomes" id="UP000743001"/>
    </source>
</evidence>
<dbReference type="PANTHER" id="PTHR43630">
    <property type="entry name" value="POLY-BETA-1,6-N-ACETYL-D-GLUCOSAMINE SYNTHASE"/>
    <property type="match status" value="1"/>
</dbReference>
<comment type="caution">
    <text evidence="3">The sequence shown here is derived from an EMBL/GenBank/DDBJ whole genome shotgun (WGS) entry which is preliminary data.</text>
</comment>
<proteinExistence type="predicted"/>
<protein>
    <submittedName>
        <fullName evidence="3">Glycosyltransferase</fullName>
        <ecNumber evidence="3">2.4.-.-</ecNumber>
    </submittedName>
</protein>
<dbReference type="Pfam" id="PF00535">
    <property type="entry name" value="Glycos_transf_2"/>
    <property type="match status" value="1"/>
</dbReference>
<keyword evidence="3" id="KW-0808">Transferase</keyword>
<dbReference type="RefSeq" id="WP_216477341.1">
    <property type="nucleotide sequence ID" value="NZ_JAHLQJ010000002.1"/>
</dbReference>
<dbReference type="Pfam" id="PF13181">
    <property type="entry name" value="TPR_8"/>
    <property type="match status" value="1"/>
</dbReference>
<keyword evidence="3" id="KW-0328">Glycosyltransferase</keyword>
<feature type="domain" description="Glycosyltransferase 2-like" evidence="2">
    <location>
        <begin position="7"/>
        <end position="116"/>
    </location>
</feature>
<dbReference type="InterPro" id="IPR001173">
    <property type="entry name" value="Glyco_trans_2-like"/>
</dbReference>
<dbReference type="CDD" id="cd02511">
    <property type="entry name" value="Beta4Glucosyltransferase"/>
    <property type="match status" value="1"/>
</dbReference>
<dbReference type="PROSITE" id="PS50005">
    <property type="entry name" value="TPR"/>
    <property type="match status" value="1"/>
</dbReference>
<keyword evidence="1" id="KW-0802">TPR repeat</keyword>
<dbReference type="InterPro" id="IPR019734">
    <property type="entry name" value="TPR_rpt"/>
</dbReference>
<evidence type="ECO:0000259" key="2">
    <source>
        <dbReference type="Pfam" id="PF00535"/>
    </source>
</evidence>
<dbReference type="PANTHER" id="PTHR43630:SF2">
    <property type="entry name" value="GLYCOSYLTRANSFERASE"/>
    <property type="match status" value="1"/>
</dbReference>
<dbReference type="GO" id="GO:0016757">
    <property type="term" value="F:glycosyltransferase activity"/>
    <property type="evidence" value="ECO:0007669"/>
    <property type="project" value="UniProtKB-KW"/>
</dbReference>
<evidence type="ECO:0000256" key="1">
    <source>
        <dbReference type="PROSITE-ProRule" id="PRU00339"/>
    </source>
</evidence>
<evidence type="ECO:0000313" key="3">
    <source>
        <dbReference type="EMBL" id="MBU5670959.1"/>
    </source>
</evidence>
<organism evidence="3 4">
    <name type="scientific">Paenibacillus brevis</name>
    <dbReference type="NCBI Taxonomy" id="2841508"/>
    <lineage>
        <taxon>Bacteria</taxon>
        <taxon>Bacillati</taxon>
        <taxon>Bacillota</taxon>
        <taxon>Bacilli</taxon>
        <taxon>Bacillales</taxon>
        <taxon>Paenibacillaceae</taxon>
        <taxon>Paenibacillus</taxon>
    </lineage>
</organism>
<dbReference type="Proteomes" id="UP000743001">
    <property type="component" value="Unassembled WGS sequence"/>
</dbReference>
<dbReference type="SMART" id="SM00028">
    <property type="entry name" value="TPR"/>
    <property type="match status" value="3"/>
</dbReference>
<feature type="repeat" description="TPR" evidence="1">
    <location>
        <begin position="241"/>
        <end position="274"/>
    </location>
</feature>